<dbReference type="OMA" id="RWPQSDY"/>
<keyword evidence="11 13" id="KW-0472">Membrane</keyword>
<keyword evidence="8" id="KW-0833">Ubl conjugation pathway</keyword>
<dbReference type="InterPro" id="IPR013083">
    <property type="entry name" value="Znf_RING/FYVE/PHD"/>
</dbReference>
<evidence type="ECO:0000256" key="6">
    <source>
        <dbReference type="ARBA" id="ARBA00022723"/>
    </source>
</evidence>
<keyword evidence="7 12" id="KW-0863">Zinc-finger</keyword>
<dbReference type="GO" id="GO:0061630">
    <property type="term" value="F:ubiquitin protein ligase activity"/>
    <property type="evidence" value="ECO:0007669"/>
    <property type="project" value="UniProtKB-EC"/>
</dbReference>
<evidence type="ECO:0000256" key="1">
    <source>
        <dbReference type="ARBA" id="ARBA00000900"/>
    </source>
</evidence>
<dbReference type="OrthoDB" id="1711136at2759"/>
<keyword evidence="16" id="KW-1185">Reference proteome</keyword>
<accession>A0A2P6RYN7</accession>
<dbReference type="AlphaFoldDB" id="A0A2P6RYN7"/>
<dbReference type="InterPro" id="IPR022170">
    <property type="entry name" value="MUL1-like"/>
</dbReference>
<evidence type="ECO:0000256" key="2">
    <source>
        <dbReference type="ARBA" id="ARBA00004141"/>
    </source>
</evidence>
<dbReference type="SUPFAM" id="SSF57850">
    <property type="entry name" value="RING/U-box"/>
    <property type="match status" value="1"/>
</dbReference>
<dbReference type="PANTHER" id="PTHR47355:SF1">
    <property type="entry name" value="E3 UBIQUITIN-PROTEIN LIGASE SPL2"/>
    <property type="match status" value="1"/>
</dbReference>
<protein>
    <recommendedName>
        <fullName evidence="3">RING-type E3 ubiquitin transferase</fullName>
        <ecNumber evidence="3">2.3.2.27</ecNumber>
    </recommendedName>
</protein>
<dbReference type="EMBL" id="PDCK01000040">
    <property type="protein sequence ID" value="PRQ51549.1"/>
    <property type="molecule type" value="Genomic_DNA"/>
</dbReference>
<evidence type="ECO:0000256" key="12">
    <source>
        <dbReference type="PROSITE-ProRule" id="PRU00175"/>
    </source>
</evidence>
<dbReference type="InterPro" id="IPR044247">
    <property type="entry name" value="SPL2-like"/>
</dbReference>
<keyword evidence="4 15" id="KW-0808">Transferase</keyword>
<dbReference type="Pfam" id="PF12483">
    <property type="entry name" value="GIDE"/>
    <property type="match status" value="1"/>
</dbReference>
<proteinExistence type="predicted"/>
<evidence type="ECO:0000256" key="5">
    <source>
        <dbReference type="ARBA" id="ARBA00022692"/>
    </source>
</evidence>
<reference evidence="15 16" key="1">
    <citation type="journal article" date="2018" name="Nat. Genet.">
        <title>The Rosa genome provides new insights in the design of modern roses.</title>
        <authorList>
            <person name="Bendahmane M."/>
        </authorList>
    </citation>
    <scope>NUCLEOTIDE SEQUENCE [LARGE SCALE GENOMIC DNA]</scope>
    <source>
        <strain evidence="16">cv. Old Blush</strain>
    </source>
</reference>
<evidence type="ECO:0000313" key="15">
    <source>
        <dbReference type="EMBL" id="PRQ51549.1"/>
    </source>
</evidence>
<dbReference type="Proteomes" id="UP000238479">
    <property type="component" value="Chromosome 2"/>
</dbReference>
<evidence type="ECO:0000256" key="13">
    <source>
        <dbReference type="SAM" id="Phobius"/>
    </source>
</evidence>
<evidence type="ECO:0000256" key="7">
    <source>
        <dbReference type="ARBA" id="ARBA00022771"/>
    </source>
</evidence>
<keyword evidence="10 13" id="KW-1133">Transmembrane helix</keyword>
<dbReference type="PANTHER" id="PTHR47355">
    <property type="entry name" value="E3 UBIQUITIN-PROTEIN LIGASE SPL2"/>
    <property type="match status" value="1"/>
</dbReference>
<comment type="subcellular location">
    <subcellularLocation>
        <location evidence="2">Membrane</location>
        <topology evidence="2">Multi-pass membrane protein</topology>
    </subcellularLocation>
</comment>
<dbReference type="CDD" id="cd23145">
    <property type="entry name" value="RING-HC_SPL2-like"/>
    <property type="match status" value="1"/>
</dbReference>
<dbReference type="Pfam" id="PF13920">
    <property type="entry name" value="zf-C3HC4_3"/>
    <property type="match status" value="1"/>
</dbReference>
<comment type="caution">
    <text evidence="15">The sequence shown here is derived from an EMBL/GenBank/DDBJ whole genome shotgun (WGS) entry which is preliminary data.</text>
</comment>
<evidence type="ECO:0000256" key="11">
    <source>
        <dbReference type="ARBA" id="ARBA00023136"/>
    </source>
</evidence>
<evidence type="ECO:0000259" key="14">
    <source>
        <dbReference type="PROSITE" id="PS50089"/>
    </source>
</evidence>
<evidence type="ECO:0000256" key="4">
    <source>
        <dbReference type="ARBA" id="ARBA00022679"/>
    </source>
</evidence>
<dbReference type="Gramene" id="PRQ51549">
    <property type="protein sequence ID" value="PRQ51549"/>
    <property type="gene ID" value="RchiOBHm_Chr2g0145651"/>
</dbReference>
<sequence>MSSNEHTLASLISQLVLSLDGAVLGTIVAFAAVDSFLNFKSTTSALRKIRQAPSVKVSDLRSLVHEDSDQPQPSDASKLVVLRGRVQATPDADGTYKSLKSSPIINPDNNENTTIDAVIVQRTQRLLYNEWKGFLWRTYDLRAKLAKPWREQESSTIKMVPFVLGEAGNSDFVVPNIDGSGHPLPLVTVYQQKQLFNPSPFTFLQKIFGHDYPIGLQDEEKVLPLGVEVSAVGICSFQNGIPEIKSCRDLPYFMSLMDKDELVLHLEHKTNTLFWFGVGFGLLSVGILCYAGARNWHKFREWRQRRQPQQASDAAGTIADPQIEAEDEEVGEVPDGQLCVICLMRRRRSAFIPCGHLVCCHLCCISIEQSTSPKCPVCRQEIRTAMRIYDS</sequence>
<keyword evidence="9" id="KW-0862">Zinc</keyword>
<keyword evidence="5 13" id="KW-0812">Transmembrane</keyword>
<dbReference type="EC" id="2.3.2.27" evidence="3"/>
<organism evidence="15 16">
    <name type="scientific">Rosa chinensis</name>
    <name type="common">China rose</name>
    <dbReference type="NCBI Taxonomy" id="74649"/>
    <lineage>
        <taxon>Eukaryota</taxon>
        <taxon>Viridiplantae</taxon>
        <taxon>Streptophyta</taxon>
        <taxon>Embryophyta</taxon>
        <taxon>Tracheophyta</taxon>
        <taxon>Spermatophyta</taxon>
        <taxon>Magnoliopsida</taxon>
        <taxon>eudicotyledons</taxon>
        <taxon>Gunneridae</taxon>
        <taxon>Pentapetalae</taxon>
        <taxon>rosids</taxon>
        <taxon>fabids</taxon>
        <taxon>Rosales</taxon>
        <taxon>Rosaceae</taxon>
        <taxon>Rosoideae</taxon>
        <taxon>Rosoideae incertae sedis</taxon>
        <taxon>Rosa</taxon>
    </lineage>
</organism>
<evidence type="ECO:0000256" key="9">
    <source>
        <dbReference type="ARBA" id="ARBA00022833"/>
    </source>
</evidence>
<feature type="transmembrane region" description="Helical" evidence="13">
    <location>
        <begin position="273"/>
        <end position="293"/>
    </location>
</feature>
<dbReference type="PROSITE" id="PS50089">
    <property type="entry name" value="ZF_RING_2"/>
    <property type="match status" value="1"/>
</dbReference>
<evidence type="ECO:0000256" key="10">
    <source>
        <dbReference type="ARBA" id="ARBA00022989"/>
    </source>
</evidence>
<dbReference type="GO" id="GO:0016874">
    <property type="term" value="F:ligase activity"/>
    <property type="evidence" value="ECO:0007669"/>
    <property type="project" value="UniProtKB-KW"/>
</dbReference>
<keyword evidence="15" id="KW-0012">Acyltransferase</keyword>
<dbReference type="GO" id="GO:0016020">
    <property type="term" value="C:membrane"/>
    <property type="evidence" value="ECO:0007669"/>
    <property type="project" value="UniProtKB-SubCell"/>
</dbReference>
<dbReference type="GO" id="GO:0016567">
    <property type="term" value="P:protein ubiquitination"/>
    <property type="evidence" value="ECO:0007669"/>
    <property type="project" value="InterPro"/>
</dbReference>
<evidence type="ECO:0000256" key="3">
    <source>
        <dbReference type="ARBA" id="ARBA00012483"/>
    </source>
</evidence>
<dbReference type="Gene3D" id="3.30.40.10">
    <property type="entry name" value="Zinc/RING finger domain, C3HC4 (zinc finger)"/>
    <property type="match status" value="1"/>
</dbReference>
<name>A0A2P6RYN7_ROSCH</name>
<gene>
    <name evidence="15" type="ORF">RchiOBHm_Chr2g0145651</name>
</gene>
<evidence type="ECO:0000256" key="8">
    <source>
        <dbReference type="ARBA" id="ARBA00022786"/>
    </source>
</evidence>
<feature type="domain" description="RING-type" evidence="14">
    <location>
        <begin position="339"/>
        <end position="379"/>
    </location>
</feature>
<dbReference type="InterPro" id="IPR001841">
    <property type="entry name" value="Znf_RING"/>
</dbReference>
<dbReference type="STRING" id="74649.A0A2P6RYN7"/>
<evidence type="ECO:0000313" key="16">
    <source>
        <dbReference type="Proteomes" id="UP000238479"/>
    </source>
</evidence>
<dbReference type="GO" id="GO:0008270">
    <property type="term" value="F:zinc ion binding"/>
    <property type="evidence" value="ECO:0007669"/>
    <property type="project" value="UniProtKB-KW"/>
</dbReference>
<keyword evidence="15" id="KW-0436">Ligase</keyword>
<comment type="catalytic activity">
    <reaction evidence="1">
        <text>S-ubiquitinyl-[E2 ubiquitin-conjugating enzyme]-L-cysteine + [acceptor protein]-L-lysine = [E2 ubiquitin-conjugating enzyme]-L-cysteine + N(6)-ubiquitinyl-[acceptor protein]-L-lysine.</text>
        <dbReference type="EC" id="2.3.2.27"/>
    </reaction>
</comment>
<keyword evidence="6" id="KW-0479">Metal-binding</keyword>